<sequence>MYIFHFKKLLSPIFHHLPSNFYCLTSNATVDFHRLVENDGISPFSIKFSPFATLLHGKRWHLVEISGKSRDECLCLWNVPVQRAVLCVYSKKYIALEFVDQGKTVQVSGNRLAMCDYADICIPYLGAPGLDHKQVLIRLEIINFYEYQYYFEKT</sequence>
<comment type="caution">
    <text evidence="1">The sequence shown here is derived from an EMBL/GenBank/DDBJ whole genome shotgun (WGS) entry which is preliminary data.</text>
</comment>
<proteinExistence type="predicted"/>
<reference evidence="1" key="2">
    <citation type="submission" date="2020-11" db="EMBL/GenBank/DDBJ databases">
        <authorList>
            <person name="McCartney M.A."/>
            <person name="Auch B."/>
            <person name="Kono T."/>
            <person name="Mallez S."/>
            <person name="Becker A."/>
            <person name="Gohl D.M."/>
            <person name="Silverstein K.A.T."/>
            <person name="Koren S."/>
            <person name="Bechman K.B."/>
            <person name="Herman A."/>
            <person name="Abrahante J.E."/>
            <person name="Garbe J."/>
        </authorList>
    </citation>
    <scope>NUCLEOTIDE SEQUENCE</scope>
    <source>
        <strain evidence="1">Duluth1</strain>
        <tissue evidence="1">Whole animal</tissue>
    </source>
</reference>
<dbReference type="Proteomes" id="UP000828390">
    <property type="component" value="Unassembled WGS sequence"/>
</dbReference>
<keyword evidence="2" id="KW-1185">Reference proteome</keyword>
<dbReference type="EMBL" id="JAIWYP010000006">
    <property type="protein sequence ID" value="KAH3804574.1"/>
    <property type="molecule type" value="Genomic_DNA"/>
</dbReference>
<organism evidence="1 2">
    <name type="scientific">Dreissena polymorpha</name>
    <name type="common">Zebra mussel</name>
    <name type="synonym">Mytilus polymorpha</name>
    <dbReference type="NCBI Taxonomy" id="45954"/>
    <lineage>
        <taxon>Eukaryota</taxon>
        <taxon>Metazoa</taxon>
        <taxon>Spiralia</taxon>
        <taxon>Lophotrochozoa</taxon>
        <taxon>Mollusca</taxon>
        <taxon>Bivalvia</taxon>
        <taxon>Autobranchia</taxon>
        <taxon>Heteroconchia</taxon>
        <taxon>Euheterodonta</taxon>
        <taxon>Imparidentia</taxon>
        <taxon>Neoheterodontei</taxon>
        <taxon>Myida</taxon>
        <taxon>Dreissenoidea</taxon>
        <taxon>Dreissenidae</taxon>
        <taxon>Dreissena</taxon>
    </lineage>
</organism>
<gene>
    <name evidence="1" type="ORF">DPMN_132861</name>
</gene>
<name>A0A9D4JCF3_DREPO</name>
<reference evidence="1" key="1">
    <citation type="journal article" date="2019" name="bioRxiv">
        <title>The Genome of the Zebra Mussel, Dreissena polymorpha: A Resource for Invasive Species Research.</title>
        <authorList>
            <person name="McCartney M.A."/>
            <person name="Auch B."/>
            <person name="Kono T."/>
            <person name="Mallez S."/>
            <person name="Zhang Y."/>
            <person name="Obille A."/>
            <person name="Becker A."/>
            <person name="Abrahante J.E."/>
            <person name="Garbe J."/>
            <person name="Badalamenti J.P."/>
            <person name="Herman A."/>
            <person name="Mangelson H."/>
            <person name="Liachko I."/>
            <person name="Sullivan S."/>
            <person name="Sone E.D."/>
            <person name="Koren S."/>
            <person name="Silverstein K.A.T."/>
            <person name="Beckman K.B."/>
            <person name="Gohl D.M."/>
        </authorList>
    </citation>
    <scope>NUCLEOTIDE SEQUENCE</scope>
    <source>
        <strain evidence="1">Duluth1</strain>
        <tissue evidence="1">Whole animal</tissue>
    </source>
</reference>
<dbReference type="AlphaFoldDB" id="A0A9D4JCF3"/>
<accession>A0A9D4JCF3</accession>
<evidence type="ECO:0000313" key="1">
    <source>
        <dbReference type="EMBL" id="KAH3804574.1"/>
    </source>
</evidence>
<protein>
    <submittedName>
        <fullName evidence="1">Uncharacterized protein</fullName>
    </submittedName>
</protein>
<evidence type="ECO:0000313" key="2">
    <source>
        <dbReference type="Proteomes" id="UP000828390"/>
    </source>
</evidence>